<dbReference type="AlphaFoldDB" id="A0A6M6JBT4"/>
<organism evidence="8 9">
    <name type="scientific">Pseudonocardia broussonetiae</name>
    <dbReference type="NCBI Taxonomy" id="2736640"/>
    <lineage>
        <taxon>Bacteria</taxon>
        <taxon>Bacillati</taxon>
        <taxon>Actinomycetota</taxon>
        <taxon>Actinomycetes</taxon>
        <taxon>Pseudonocardiales</taxon>
        <taxon>Pseudonocardiaceae</taxon>
        <taxon>Pseudonocardia</taxon>
    </lineage>
</organism>
<keyword evidence="3" id="KW-0479">Metal-binding</keyword>
<evidence type="ECO:0000256" key="3">
    <source>
        <dbReference type="ARBA" id="ARBA00022723"/>
    </source>
</evidence>
<keyword evidence="9" id="KW-1185">Reference proteome</keyword>
<name>A0A6M6JBT4_9PSEU</name>
<dbReference type="SUPFAM" id="SSF54862">
    <property type="entry name" value="4Fe-4S ferredoxins"/>
    <property type="match status" value="1"/>
</dbReference>
<dbReference type="PANTHER" id="PTHR36923:SF3">
    <property type="entry name" value="FERREDOXIN"/>
    <property type="match status" value="1"/>
</dbReference>
<reference evidence="8 9" key="1">
    <citation type="submission" date="2020-05" db="EMBL/GenBank/DDBJ databases">
        <authorList>
            <person name="Mo P."/>
        </authorList>
    </citation>
    <scope>NUCLEOTIDE SEQUENCE [LARGE SCALE GENOMIC DNA]</scope>
    <source>
        <strain evidence="8 9">Gen01</strain>
    </source>
</reference>
<sequence>MRISVDSSLCEAHSQCYVVDPDLFPLDDDGYSAVGQDRPVPAGEEDAARLGVSACPVAALRADDGGT</sequence>
<dbReference type="KEGG" id="pbro:HOP40_05920"/>
<evidence type="ECO:0000256" key="4">
    <source>
        <dbReference type="ARBA" id="ARBA00022982"/>
    </source>
</evidence>
<dbReference type="GO" id="GO:0051538">
    <property type="term" value="F:3 iron, 4 sulfur cluster binding"/>
    <property type="evidence" value="ECO:0007669"/>
    <property type="project" value="UniProtKB-KW"/>
</dbReference>
<evidence type="ECO:0000313" key="9">
    <source>
        <dbReference type="Proteomes" id="UP000505377"/>
    </source>
</evidence>
<keyword evidence="2" id="KW-0813">Transport</keyword>
<dbReference type="Proteomes" id="UP000505377">
    <property type="component" value="Chromosome"/>
</dbReference>
<dbReference type="PANTHER" id="PTHR36923">
    <property type="entry name" value="FERREDOXIN"/>
    <property type="match status" value="1"/>
</dbReference>
<keyword evidence="4" id="KW-0249">Electron transport</keyword>
<dbReference type="GO" id="GO:0046872">
    <property type="term" value="F:metal ion binding"/>
    <property type="evidence" value="ECO:0007669"/>
    <property type="project" value="UniProtKB-KW"/>
</dbReference>
<evidence type="ECO:0000313" key="8">
    <source>
        <dbReference type="EMBL" id="QJY45408.1"/>
    </source>
</evidence>
<evidence type="ECO:0000256" key="1">
    <source>
        <dbReference type="ARBA" id="ARBA00001927"/>
    </source>
</evidence>
<evidence type="ECO:0000256" key="6">
    <source>
        <dbReference type="ARBA" id="ARBA00023014"/>
    </source>
</evidence>
<evidence type="ECO:0000256" key="7">
    <source>
        <dbReference type="ARBA" id="ARBA00023291"/>
    </source>
</evidence>
<accession>A0A6M6JBT4</accession>
<dbReference type="Gene3D" id="3.30.70.20">
    <property type="match status" value="1"/>
</dbReference>
<proteinExistence type="predicted"/>
<keyword evidence="6" id="KW-0411">Iron-sulfur</keyword>
<protein>
    <submittedName>
        <fullName evidence="8">Ferredoxin</fullName>
    </submittedName>
</protein>
<evidence type="ECO:0000256" key="2">
    <source>
        <dbReference type="ARBA" id="ARBA00022448"/>
    </source>
</evidence>
<keyword evidence="5" id="KW-0408">Iron</keyword>
<evidence type="ECO:0000256" key="5">
    <source>
        <dbReference type="ARBA" id="ARBA00023004"/>
    </source>
</evidence>
<comment type="cofactor">
    <cofactor evidence="1">
        <name>[3Fe-4S] cluster</name>
        <dbReference type="ChEBI" id="CHEBI:21137"/>
    </cofactor>
</comment>
<dbReference type="Pfam" id="PF13459">
    <property type="entry name" value="Fer4_15"/>
    <property type="match status" value="1"/>
</dbReference>
<dbReference type="InterPro" id="IPR051269">
    <property type="entry name" value="Fe-S_cluster_ET"/>
</dbReference>
<gene>
    <name evidence="8" type="ORF">HOP40_05920</name>
</gene>
<dbReference type="EMBL" id="CP053564">
    <property type="protein sequence ID" value="QJY45408.1"/>
    <property type="molecule type" value="Genomic_DNA"/>
</dbReference>
<keyword evidence="7" id="KW-0003">3Fe-4S</keyword>